<evidence type="ECO:0000256" key="1">
    <source>
        <dbReference type="ARBA" id="ARBA00006129"/>
    </source>
</evidence>
<comment type="caution">
    <text evidence="4">The sequence shown here is derived from an EMBL/GenBank/DDBJ whole genome shotgun (WGS) entry which is preliminary data.</text>
</comment>
<dbReference type="SUPFAM" id="SSF53067">
    <property type="entry name" value="Actin-like ATPase domain"/>
    <property type="match status" value="1"/>
</dbReference>
<dbReference type="Pfam" id="PF16861">
    <property type="entry name" value="Carbam_trans_C"/>
    <property type="match status" value="1"/>
</dbReference>
<dbReference type="Gene3D" id="3.90.870.20">
    <property type="entry name" value="Carbamoyltransferase, C-terminal domain"/>
    <property type="match status" value="1"/>
</dbReference>
<evidence type="ECO:0008006" key="6">
    <source>
        <dbReference type="Google" id="ProtNLM"/>
    </source>
</evidence>
<reference evidence="4" key="1">
    <citation type="submission" date="2021-03" db="EMBL/GenBank/DDBJ databases">
        <authorList>
            <person name="Jaffe A."/>
        </authorList>
    </citation>
    <scope>NUCLEOTIDE SEQUENCE</scope>
    <source>
        <strain evidence="4">RIFCSPLOWO2_01_FULL_AR10_48_17</strain>
    </source>
</reference>
<name>A0A8T4L258_9ARCH</name>
<dbReference type="InterPro" id="IPR003696">
    <property type="entry name" value="Carbtransf_dom"/>
</dbReference>
<dbReference type="InterPro" id="IPR043129">
    <property type="entry name" value="ATPase_NBD"/>
</dbReference>
<accession>A0A8T4L258</accession>
<dbReference type="PANTHER" id="PTHR34847">
    <property type="entry name" value="NODULATION PROTEIN U"/>
    <property type="match status" value="1"/>
</dbReference>
<feature type="domain" description="Carbamoyltransferase C-terminal" evidence="3">
    <location>
        <begin position="406"/>
        <end position="575"/>
    </location>
</feature>
<reference evidence="4" key="2">
    <citation type="submission" date="2021-05" db="EMBL/GenBank/DDBJ databases">
        <title>Protein family content uncovers lineage relationships and bacterial pathway maintenance mechanisms in DPANN archaea.</title>
        <authorList>
            <person name="Castelle C.J."/>
            <person name="Meheust R."/>
            <person name="Jaffe A.L."/>
            <person name="Seitz K."/>
            <person name="Gong X."/>
            <person name="Baker B.J."/>
            <person name="Banfield J.F."/>
        </authorList>
    </citation>
    <scope>NUCLEOTIDE SEQUENCE</scope>
    <source>
        <strain evidence="4">RIFCSPLOWO2_01_FULL_AR10_48_17</strain>
    </source>
</reference>
<dbReference type="Proteomes" id="UP000675968">
    <property type="component" value="Unassembled WGS sequence"/>
</dbReference>
<sequence>MKILGLYDGHNATAVLLEDGKILAAVEEERLSRIKFHDGRYDGPPHACINEVFRLTNTHPSEIDMIAIPLLDPISLTARVWGNIAKSKNLHWAFFFANNFGNWGPLYYFSPFDYQNRRKKNILQLLKDHGLQDKPIFWSEHHMAHCASAYYTSNLSSDVLAVCFDGKGDGLSGQACLGSEGRLKVLDQTIEYHSIGLLYSAITEYLGFRPLRHEGKITGLAAFADWNNPAYDILKQYASFNSGAVRLNAIEKLPVKPYPWLSTRDLLPKIRRDFDGKNIPREQIASAVQKVCEDLIVKYISYWINKTGVTDLALSGGVFSNVKINQRIMEIPKVSSIFIHPAMGDAGLAAGAAFLCQASSEGLKPFELTDVYFGMGYSKAEIEHEISKYKGIEYYEPANIAKETGQMIADGKVVARFDGRMEYGPRALGNRTIMYDPQDPQVNKWLNDRLNRTEFMPFAPVALEEHAEELYFGLEKARYPARFMTISLDTTPFAKQKAAAVTHVDGTARPQLIKESYNPTYYRILKAFYSNTGIPCCVNTSFNMHEEPIVGSPYDAVRSFLMGRLDVLSIGDFMVTMNSNEKRAKRVSE</sequence>
<dbReference type="CDD" id="cd24100">
    <property type="entry name" value="ASKHA_NBD_MJ1051-like_N"/>
    <property type="match status" value="1"/>
</dbReference>
<evidence type="ECO:0000313" key="4">
    <source>
        <dbReference type="EMBL" id="MBS3061353.1"/>
    </source>
</evidence>
<dbReference type="Pfam" id="PF02543">
    <property type="entry name" value="Carbam_trans_N"/>
    <property type="match status" value="1"/>
</dbReference>
<feature type="domain" description="Carbamoyltransferase" evidence="2">
    <location>
        <begin position="2"/>
        <end position="353"/>
    </location>
</feature>
<comment type="similarity">
    <text evidence="1">Belongs to the NodU/CmcH family.</text>
</comment>
<gene>
    <name evidence="4" type="ORF">J4215_02110</name>
</gene>
<dbReference type="InterPro" id="IPR051338">
    <property type="entry name" value="NodU/CmcH_Carbamoyltrnsfr"/>
</dbReference>
<evidence type="ECO:0000313" key="5">
    <source>
        <dbReference type="Proteomes" id="UP000675968"/>
    </source>
</evidence>
<dbReference type="EMBL" id="JAGVWC010000009">
    <property type="protein sequence ID" value="MBS3061353.1"/>
    <property type="molecule type" value="Genomic_DNA"/>
</dbReference>
<dbReference type="AlphaFoldDB" id="A0A8T4L258"/>
<dbReference type="PANTHER" id="PTHR34847:SF1">
    <property type="entry name" value="NODULATION PROTEIN U"/>
    <property type="match status" value="1"/>
</dbReference>
<dbReference type="Gene3D" id="3.30.420.40">
    <property type="match status" value="2"/>
</dbReference>
<dbReference type="InterPro" id="IPR031730">
    <property type="entry name" value="Carbam_trans_C"/>
</dbReference>
<protein>
    <recommendedName>
        <fullName evidence="6">Carbamoyltransferase</fullName>
    </recommendedName>
</protein>
<evidence type="ECO:0000259" key="2">
    <source>
        <dbReference type="Pfam" id="PF02543"/>
    </source>
</evidence>
<evidence type="ECO:0000259" key="3">
    <source>
        <dbReference type="Pfam" id="PF16861"/>
    </source>
</evidence>
<proteinExistence type="inferred from homology"/>
<dbReference type="GO" id="GO:0003824">
    <property type="term" value="F:catalytic activity"/>
    <property type="evidence" value="ECO:0007669"/>
    <property type="project" value="InterPro"/>
</dbReference>
<dbReference type="InterPro" id="IPR038152">
    <property type="entry name" value="Carbam_trans_C_sf"/>
</dbReference>
<organism evidence="4 5">
    <name type="scientific">Candidatus Iainarchaeum sp</name>
    <dbReference type="NCBI Taxonomy" id="3101447"/>
    <lineage>
        <taxon>Archaea</taxon>
        <taxon>Candidatus Iainarchaeota</taxon>
        <taxon>Candidatus Iainarchaeia</taxon>
        <taxon>Candidatus Iainarchaeales</taxon>
        <taxon>Candidatus Iainarchaeaceae</taxon>
        <taxon>Candidatus Iainarchaeum</taxon>
    </lineage>
</organism>